<evidence type="ECO:0000256" key="2">
    <source>
        <dbReference type="ARBA" id="ARBA00029447"/>
    </source>
</evidence>
<dbReference type="SMART" id="SM00283">
    <property type="entry name" value="MA"/>
    <property type="match status" value="1"/>
</dbReference>
<protein>
    <submittedName>
        <fullName evidence="9">Methyl-accepting chemotaxis protein</fullName>
    </submittedName>
</protein>
<evidence type="ECO:0000256" key="3">
    <source>
        <dbReference type="PROSITE-ProRule" id="PRU00284"/>
    </source>
</evidence>
<gene>
    <name evidence="9" type="ORF">PSDVSF_24640</name>
</gene>
<dbReference type="PANTHER" id="PTHR43531:SF11">
    <property type="entry name" value="METHYL-ACCEPTING CHEMOTAXIS PROTEIN 3"/>
    <property type="match status" value="1"/>
</dbReference>
<evidence type="ECO:0000256" key="6">
    <source>
        <dbReference type="SAM" id="Phobius"/>
    </source>
</evidence>
<accession>A0ABM7P886</accession>
<dbReference type="InterPro" id="IPR004089">
    <property type="entry name" value="MCPsignal_dom"/>
</dbReference>
<keyword evidence="6" id="KW-0812">Transmembrane</keyword>
<evidence type="ECO:0000256" key="4">
    <source>
        <dbReference type="SAM" id="Coils"/>
    </source>
</evidence>
<sequence>MKLSNKLTAGFGGVVTLLLILVVMSLWALHTSSDGFKQYRSLARDTILSGKLQSDMLMVRMNVKEFILSGSEQASKEYDAYFQEVTKSMAQAQEEIKNPERARHIDDADNSVQKYGKYFDQLKGYRADRDRIVIHILNVQGPLMETKLSQILRSAQDDDDMEAAYRSGLALHDLLLARLNVVKYFDNNTQEFVDTVNKELMTFTKEMKTLDANLIDPERRKLLTETLEIKKTYAMAFNDLVDITNKSDDIISNQLYTLGPAVAKAMENIKTSVIADQSILGPELQASNSRTTMMLIILGAIATILGLSTSALIIRTTGKQLGKDPAEIAHIAETISQGNLNMHYEDKALGVYDSMKRMSNQLKNIVTDVREGATNVASGSSELSASAQTLSSGATEQASSIQEISSSMEQMTSNIQQNTENATTTETIATQAAEDADKSGTAVSEAVTAMKNIAEKISIIEDIARQTNLLALNAAIEAARAGEHGKGFAVVAAEVRKLAEHSGMAASEISELSTTTVNVAENAGQMLNNLVPNIQKTATLVQEISAASSEQQAGATQINTAIAQLDAIIQQNASASEEMAATSEELSAQSCNLEAAIAFFKTGNDPICTDNGVALASMPQKMLMTDRKPMSLPPASNSGQREDDFERF</sequence>
<name>A0ABM7P886_9BACT</name>
<dbReference type="Pfam" id="PF00015">
    <property type="entry name" value="MCPsignal"/>
    <property type="match status" value="1"/>
</dbReference>
<dbReference type="RefSeq" id="WP_229591203.1">
    <property type="nucleotide sequence ID" value="NZ_AP024485.1"/>
</dbReference>
<evidence type="ECO:0000313" key="10">
    <source>
        <dbReference type="Proteomes" id="UP001053296"/>
    </source>
</evidence>
<dbReference type="Gene3D" id="1.10.287.950">
    <property type="entry name" value="Methyl-accepting chemotaxis protein"/>
    <property type="match status" value="1"/>
</dbReference>
<keyword evidence="1" id="KW-0145">Chemotaxis</keyword>
<feature type="domain" description="HBM" evidence="8">
    <location>
        <begin position="41"/>
        <end position="281"/>
    </location>
</feature>
<dbReference type="InterPro" id="IPR032255">
    <property type="entry name" value="HBM"/>
</dbReference>
<dbReference type="CDD" id="cd11386">
    <property type="entry name" value="MCP_signal"/>
    <property type="match status" value="1"/>
</dbReference>
<feature type="region of interest" description="Disordered" evidence="5">
    <location>
        <begin position="626"/>
        <end position="648"/>
    </location>
</feature>
<evidence type="ECO:0000259" key="8">
    <source>
        <dbReference type="PROSITE" id="PS51753"/>
    </source>
</evidence>
<evidence type="ECO:0000313" key="9">
    <source>
        <dbReference type="EMBL" id="BCS89222.1"/>
    </source>
</evidence>
<dbReference type="EMBL" id="AP024485">
    <property type="protein sequence ID" value="BCS89222.1"/>
    <property type="molecule type" value="Genomic_DNA"/>
</dbReference>
<dbReference type="PROSITE" id="PS50111">
    <property type="entry name" value="CHEMOTAXIS_TRANSDUC_2"/>
    <property type="match status" value="1"/>
</dbReference>
<organism evidence="9 10">
    <name type="scientific">Pseudodesulfovibrio sediminis</name>
    <dbReference type="NCBI Taxonomy" id="2810563"/>
    <lineage>
        <taxon>Bacteria</taxon>
        <taxon>Pseudomonadati</taxon>
        <taxon>Thermodesulfobacteriota</taxon>
        <taxon>Desulfovibrionia</taxon>
        <taxon>Desulfovibrionales</taxon>
        <taxon>Desulfovibrionaceae</taxon>
    </lineage>
</organism>
<evidence type="ECO:0000256" key="5">
    <source>
        <dbReference type="SAM" id="MobiDB-lite"/>
    </source>
</evidence>
<comment type="similarity">
    <text evidence="2">Belongs to the methyl-accepting chemotaxis (MCP) protein family.</text>
</comment>
<keyword evidence="6" id="KW-0472">Membrane</keyword>
<dbReference type="SUPFAM" id="SSF58104">
    <property type="entry name" value="Methyl-accepting chemotaxis protein (MCP) signaling domain"/>
    <property type="match status" value="1"/>
</dbReference>
<reference evidence="9" key="1">
    <citation type="journal article" date="2022" name="Arch. Microbiol.">
        <title>Pseudodesulfovibrio sediminis sp. nov., a mesophilic and neutrophilic sulfate-reducing bacterium isolated from sediment of a brackish lake.</title>
        <authorList>
            <person name="Takahashi A."/>
            <person name="Kojima H."/>
            <person name="Watanabe M."/>
            <person name="Fukui M."/>
        </authorList>
    </citation>
    <scope>NUCLEOTIDE SEQUENCE</scope>
    <source>
        <strain evidence="9">SF6</strain>
    </source>
</reference>
<feature type="transmembrane region" description="Helical" evidence="6">
    <location>
        <begin position="293"/>
        <end position="314"/>
    </location>
</feature>
<dbReference type="Gene3D" id="1.20.1440.210">
    <property type="match status" value="1"/>
</dbReference>
<feature type="domain" description="Methyl-accepting transducer" evidence="7">
    <location>
        <begin position="372"/>
        <end position="587"/>
    </location>
</feature>
<evidence type="ECO:0000259" key="7">
    <source>
        <dbReference type="PROSITE" id="PS50111"/>
    </source>
</evidence>
<dbReference type="PROSITE" id="PS51753">
    <property type="entry name" value="HBM"/>
    <property type="match status" value="1"/>
</dbReference>
<dbReference type="SMART" id="SM01358">
    <property type="entry name" value="HBM"/>
    <property type="match status" value="1"/>
</dbReference>
<feature type="transmembrane region" description="Helical" evidence="6">
    <location>
        <begin position="7"/>
        <end position="29"/>
    </location>
</feature>
<dbReference type="PANTHER" id="PTHR43531">
    <property type="entry name" value="PROTEIN ICFG"/>
    <property type="match status" value="1"/>
</dbReference>
<keyword evidence="3" id="KW-0807">Transducer</keyword>
<evidence type="ECO:0000256" key="1">
    <source>
        <dbReference type="ARBA" id="ARBA00022500"/>
    </source>
</evidence>
<dbReference type="InterPro" id="IPR051310">
    <property type="entry name" value="MCP_chemotaxis"/>
</dbReference>
<feature type="coiled-coil region" evidence="4">
    <location>
        <begin position="558"/>
        <end position="585"/>
    </location>
</feature>
<keyword evidence="6" id="KW-1133">Transmembrane helix</keyword>
<keyword evidence="4" id="KW-0175">Coiled coil</keyword>
<keyword evidence="10" id="KW-1185">Reference proteome</keyword>
<dbReference type="Proteomes" id="UP001053296">
    <property type="component" value="Chromosome"/>
</dbReference>
<proteinExistence type="inferred from homology"/>